<dbReference type="GO" id="GO:0008270">
    <property type="term" value="F:zinc ion binding"/>
    <property type="evidence" value="ECO:0007669"/>
    <property type="project" value="InterPro"/>
</dbReference>
<dbReference type="AlphaFoldDB" id="A0A9D4DH24"/>
<evidence type="ECO:0000313" key="2">
    <source>
        <dbReference type="EMBL" id="KAH3747952.1"/>
    </source>
</evidence>
<protein>
    <submittedName>
        <fullName evidence="2">Uncharacterized protein</fullName>
    </submittedName>
</protein>
<keyword evidence="3" id="KW-1185">Reference proteome</keyword>
<organism evidence="2 3">
    <name type="scientific">Dreissena polymorpha</name>
    <name type="common">Zebra mussel</name>
    <name type="synonym">Mytilus polymorpha</name>
    <dbReference type="NCBI Taxonomy" id="45954"/>
    <lineage>
        <taxon>Eukaryota</taxon>
        <taxon>Metazoa</taxon>
        <taxon>Spiralia</taxon>
        <taxon>Lophotrochozoa</taxon>
        <taxon>Mollusca</taxon>
        <taxon>Bivalvia</taxon>
        <taxon>Autobranchia</taxon>
        <taxon>Heteroconchia</taxon>
        <taxon>Euheterodonta</taxon>
        <taxon>Imparidentia</taxon>
        <taxon>Neoheterodontei</taxon>
        <taxon>Myida</taxon>
        <taxon>Dreissenoidea</taxon>
        <taxon>Dreissenidae</taxon>
        <taxon>Dreissena</taxon>
    </lineage>
</organism>
<reference evidence="2" key="2">
    <citation type="submission" date="2020-11" db="EMBL/GenBank/DDBJ databases">
        <authorList>
            <person name="McCartney M.A."/>
            <person name="Auch B."/>
            <person name="Kono T."/>
            <person name="Mallez S."/>
            <person name="Becker A."/>
            <person name="Gohl D.M."/>
            <person name="Silverstein K.A.T."/>
            <person name="Koren S."/>
            <person name="Bechman K.B."/>
            <person name="Herman A."/>
            <person name="Abrahante J.E."/>
            <person name="Garbe J."/>
        </authorList>
    </citation>
    <scope>NUCLEOTIDE SEQUENCE</scope>
    <source>
        <strain evidence="2">Duluth1</strain>
        <tissue evidence="2">Whole animal</tissue>
    </source>
</reference>
<evidence type="ECO:0000256" key="1">
    <source>
        <dbReference type="SAM" id="MobiDB-lite"/>
    </source>
</evidence>
<dbReference type="SUPFAM" id="SSF82919">
    <property type="entry name" value="Zn-finger domain of Sec23/24"/>
    <property type="match status" value="1"/>
</dbReference>
<comment type="caution">
    <text evidence="2">The sequence shown here is derived from an EMBL/GenBank/DDBJ whole genome shotgun (WGS) entry which is preliminary data.</text>
</comment>
<dbReference type="GO" id="GO:0006888">
    <property type="term" value="P:endoplasmic reticulum to Golgi vesicle-mediated transport"/>
    <property type="evidence" value="ECO:0007669"/>
    <property type="project" value="InterPro"/>
</dbReference>
<dbReference type="GO" id="GO:0006886">
    <property type="term" value="P:intracellular protein transport"/>
    <property type="evidence" value="ECO:0007669"/>
    <property type="project" value="InterPro"/>
</dbReference>
<evidence type="ECO:0000313" key="3">
    <source>
        <dbReference type="Proteomes" id="UP000828390"/>
    </source>
</evidence>
<dbReference type="Proteomes" id="UP000828390">
    <property type="component" value="Unassembled WGS sequence"/>
</dbReference>
<dbReference type="InterPro" id="IPR036174">
    <property type="entry name" value="Znf_Sec23_Sec24_sf"/>
</dbReference>
<gene>
    <name evidence="2" type="ORF">DPMN_182388</name>
</gene>
<dbReference type="GO" id="GO:0030127">
    <property type="term" value="C:COPII vesicle coat"/>
    <property type="evidence" value="ECO:0007669"/>
    <property type="project" value="InterPro"/>
</dbReference>
<proteinExistence type="predicted"/>
<reference evidence="2" key="1">
    <citation type="journal article" date="2019" name="bioRxiv">
        <title>The Genome of the Zebra Mussel, Dreissena polymorpha: A Resource for Invasive Species Research.</title>
        <authorList>
            <person name="McCartney M.A."/>
            <person name="Auch B."/>
            <person name="Kono T."/>
            <person name="Mallez S."/>
            <person name="Zhang Y."/>
            <person name="Obille A."/>
            <person name="Becker A."/>
            <person name="Abrahante J.E."/>
            <person name="Garbe J."/>
            <person name="Badalamenti J.P."/>
            <person name="Herman A."/>
            <person name="Mangelson H."/>
            <person name="Liachko I."/>
            <person name="Sullivan S."/>
            <person name="Sone E.D."/>
            <person name="Koren S."/>
            <person name="Silverstein K.A.T."/>
            <person name="Beckman K.B."/>
            <person name="Gohl D.M."/>
        </authorList>
    </citation>
    <scope>NUCLEOTIDE SEQUENCE</scope>
    <source>
        <strain evidence="2">Duluth1</strain>
        <tissue evidence="2">Whole animal</tissue>
    </source>
</reference>
<dbReference type="Gene3D" id="2.30.30.380">
    <property type="entry name" value="Zn-finger domain of Sec23/24"/>
    <property type="match status" value="1"/>
</dbReference>
<accession>A0A9D4DH24</accession>
<sequence>MNFGSDYVYVYDDLADQYEYISDEEYEEGMVVSDSDSDDERKTRAPPAPVTHRSLDMVMPISSLCAIQSDCSVPPPPPPPLAPCERDMAEPILPPLPTASGKMLRAVKPGRWKSNLAACYANDVYENDPSLKARKVRKGDTNIVTVKFDKLISPSGMHAGDPQPCSSCGAILSNISKLETQEGDGNEVWTCEFCSTRNIVDIVPEEIPAQADVTFMLEPALSTMTSGPTGQDESLVVFCVDVSGSMCVTTEVPGHIELRGAESLRRARLMNHERGRPVSAASEPVM</sequence>
<dbReference type="EMBL" id="JAIWYP010000010">
    <property type="protein sequence ID" value="KAH3747952.1"/>
    <property type="molecule type" value="Genomic_DNA"/>
</dbReference>
<name>A0A9D4DH24_DREPO</name>
<feature type="region of interest" description="Disordered" evidence="1">
    <location>
        <begin position="26"/>
        <end position="50"/>
    </location>
</feature>